<dbReference type="STRING" id="765912.Thimo_1190"/>
<feature type="binding site" evidence="4">
    <location>
        <begin position="133"/>
        <end position="141"/>
    </location>
    <ligand>
        <name>ATP</name>
        <dbReference type="ChEBI" id="CHEBI:30616"/>
    </ligand>
</feature>
<dbReference type="Pfam" id="PF01812">
    <property type="entry name" value="5-FTHF_cyc-lig"/>
    <property type="match status" value="1"/>
</dbReference>
<feature type="binding site" evidence="4">
    <location>
        <position position="55"/>
    </location>
    <ligand>
        <name>substrate</name>
    </ligand>
</feature>
<dbReference type="RefSeq" id="WP_015280133.1">
    <property type="nucleotide sequence ID" value="NC_019940.1"/>
</dbReference>
<keyword evidence="7" id="KW-1185">Reference proteome</keyword>
<dbReference type="GO" id="GO:0009396">
    <property type="term" value="P:folic acid-containing compound biosynthetic process"/>
    <property type="evidence" value="ECO:0007669"/>
    <property type="project" value="TreeGrafter"/>
</dbReference>
<dbReference type="InterPro" id="IPR024185">
    <property type="entry name" value="FTHF_cligase-like_sf"/>
</dbReference>
<dbReference type="eggNOG" id="COG0212">
    <property type="taxonomic scope" value="Bacteria"/>
</dbReference>
<dbReference type="Proteomes" id="UP000010816">
    <property type="component" value="Chromosome"/>
</dbReference>
<evidence type="ECO:0000256" key="2">
    <source>
        <dbReference type="ARBA" id="ARBA00022741"/>
    </source>
</evidence>
<dbReference type="PATRIC" id="fig|765912.4.peg.1151"/>
<dbReference type="AlphaFoldDB" id="L0GXH7"/>
<dbReference type="HOGENOM" id="CLU_066245_0_0_6"/>
<dbReference type="SUPFAM" id="SSF100950">
    <property type="entry name" value="NagB/RpiA/CoA transferase-like"/>
    <property type="match status" value="1"/>
</dbReference>
<evidence type="ECO:0000313" key="7">
    <source>
        <dbReference type="Proteomes" id="UP000010816"/>
    </source>
</evidence>
<comment type="cofactor">
    <cofactor evidence="5">
        <name>Mg(2+)</name>
        <dbReference type="ChEBI" id="CHEBI:18420"/>
    </cofactor>
</comment>
<keyword evidence="5" id="KW-0479">Metal-binding</keyword>
<dbReference type="GO" id="GO:0046872">
    <property type="term" value="F:metal ion binding"/>
    <property type="evidence" value="ECO:0007669"/>
    <property type="project" value="UniProtKB-KW"/>
</dbReference>
<dbReference type="PANTHER" id="PTHR23407:SF1">
    <property type="entry name" value="5-FORMYLTETRAHYDROFOLATE CYCLO-LIGASE"/>
    <property type="match status" value="1"/>
</dbReference>
<dbReference type="KEGG" id="tmb:Thimo_1190"/>
<evidence type="ECO:0000256" key="4">
    <source>
        <dbReference type="PIRSR" id="PIRSR006806-1"/>
    </source>
</evidence>
<dbReference type="PANTHER" id="PTHR23407">
    <property type="entry name" value="ATPASE INHIBITOR/5-FORMYLTETRAHYDROFOLATE CYCLO-LIGASE"/>
    <property type="match status" value="1"/>
</dbReference>
<name>L0GXH7_9GAMM</name>
<proteinExistence type="inferred from homology"/>
<comment type="catalytic activity">
    <reaction evidence="5">
        <text>(6S)-5-formyl-5,6,7,8-tetrahydrofolate + ATP = (6R)-5,10-methenyltetrahydrofolate + ADP + phosphate</text>
        <dbReference type="Rhea" id="RHEA:10488"/>
        <dbReference type="ChEBI" id="CHEBI:30616"/>
        <dbReference type="ChEBI" id="CHEBI:43474"/>
        <dbReference type="ChEBI" id="CHEBI:57455"/>
        <dbReference type="ChEBI" id="CHEBI:57457"/>
        <dbReference type="ChEBI" id="CHEBI:456216"/>
        <dbReference type="EC" id="6.3.3.2"/>
    </reaction>
</comment>
<evidence type="ECO:0000256" key="5">
    <source>
        <dbReference type="RuleBase" id="RU361279"/>
    </source>
</evidence>
<comment type="similarity">
    <text evidence="1 5">Belongs to the 5-formyltetrahydrofolate cyclo-ligase family.</text>
</comment>
<dbReference type="EC" id="6.3.3.2" evidence="5"/>
<dbReference type="Gene3D" id="3.40.50.10420">
    <property type="entry name" value="NagB/RpiA/CoA transferase-like"/>
    <property type="match status" value="1"/>
</dbReference>
<protein>
    <recommendedName>
        <fullName evidence="5">5-formyltetrahydrofolate cyclo-ligase</fullName>
        <ecNumber evidence="5">6.3.3.2</ecNumber>
    </recommendedName>
</protein>
<dbReference type="OrthoDB" id="9801938at2"/>
<accession>L0GXH7</accession>
<sequence>MPSCPTPRGRLRALRRSLPPAVQRQHARDLARHLGRSPRLRRARRVALYWPSDGELDPRLLLKLVPRKQWHLPVLCRFPHRSLMFVRWRPGERLRPNRFAIPEPTRRGRRIHSAGDLDLVLMPVVGFDADGNRLGMGCGYYDRTLSRLRQRQAWHRPRLIGLAHSCQRVAQIEPNPWDVRLDAIATEAGIIGKL</sequence>
<keyword evidence="2 4" id="KW-0547">Nucleotide-binding</keyword>
<dbReference type="PIRSF" id="PIRSF006806">
    <property type="entry name" value="FTHF_cligase"/>
    <property type="match status" value="1"/>
</dbReference>
<dbReference type="NCBIfam" id="TIGR02727">
    <property type="entry name" value="MTHFS_bact"/>
    <property type="match status" value="1"/>
</dbReference>
<dbReference type="InterPro" id="IPR002698">
    <property type="entry name" value="FTHF_cligase"/>
</dbReference>
<dbReference type="GO" id="GO:0035999">
    <property type="term" value="P:tetrahydrofolate interconversion"/>
    <property type="evidence" value="ECO:0007669"/>
    <property type="project" value="TreeGrafter"/>
</dbReference>
<dbReference type="GO" id="GO:0005524">
    <property type="term" value="F:ATP binding"/>
    <property type="evidence" value="ECO:0007669"/>
    <property type="project" value="UniProtKB-KW"/>
</dbReference>
<keyword evidence="5" id="KW-0460">Magnesium</keyword>
<evidence type="ECO:0000256" key="1">
    <source>
        <dbReference type="ARBA" id="ARBA00010638"/>
    </source>
</evidence>
<dbReference type="GO" id="GO:0030272">
    <property type="term" value="F:5-formyltetrahydrofolate cyclo-ligase activity"/>
    <property type="evidence" value="ECO:0007669"/>
    <property type="project" value="UniProtKB-EC"/>
</dbReference>
<evidence type="ECO:0000313" key="6">
    <source>
        <dbReference type="EMBL" id="AGA89989.1"/>
    </source>
</evidence>
<evidence type="ECO:0000256" key="3">
    <source>
        <dbReference type="ARBA" id="ARBA00022840"/>
    </source>
</evidence>
<keyword evidence="3 4" id="KW-0067">ATP-binding</keyword>
<dbReference type="EMBL" id="CP003051">
    <property type="protein sequence ID" value="AGA89989.1"/>
    <property type="molecule type" value="Genomic_DNA"/>
</dbReference>
<gene>
    <name evidence="6" type="ORF">Thimo_1190</name>
</gene>
<reference evidence="6 7" key="1">
    <citation type="submission" date="2011-09" db="EMBL/GenBank/DDBJ databases">
        <title>Complete sequence of chromosome of Thioflavicoccus mobilis 8321.</title>
        <authorList>
            <consortium name="US DOE Joint Genome Institute"/>
            <person name="Lucas S."/>
            <person name="Han J."/>
            <person name="Lapidus A."/>
            <person name="Cheng J.-F."/>
            <person name="Goodwin L."/>
            <person name="Pitluck S."/>
            <person name="Peters L."/>
            <person name="Ovchinnikova G."/>
            <person name="Lu M."/>
            <person name="Detter J.C."/>
            <person name="Han C."/>
            <person name="Tapia R."/>
            <person name="Land M."/>
            <person name="Hauser L."/>
            <person name="Kyrpides N."/>
            <person name="Ivanova N."/>
            <person name="Pagani I."/>
            <person name="Vogl K."/>
            <person name="Liu Z."/>
            <person name="Imhoff J."/>
            <person name="Thiel V."/>
            <person name="Frigaard N.-U."/>
            <person name="Bryant D."/>
            <person name="Woyke T."/>
        </authorList>
    </citation>
    <scope>NUCLEOTIDE SEQUENCE [LARGE SCALE GENOMIC DNA]</scope>
    <source>
        <strain evidence="6 7">8321</strain>
    </source>
</reference>
<organism evidence="6 7">
    <name type="scientific">Thioflavicoccus mobilis 8321</name>
    <dbReference type="NCBI Taxonomy" id="765912"/>
    <lineage>
        <taxon>Bacteria</taxon>
        <taxon>Pseudomonadati</taxon>
        <taxon>Pseudomonadota</taxon>
        <taxon>Gammaproteobacteria</taxon>
        <taxon>Chromatiales</taxon>
        <taxon>Chromatiaceae</taxon>
        <taxon>Thioflavicoccus</taxon>
    </lineage>
</organism>
<dbReference type="InterPro" id="IPR037171">
    <property type="entry name" value="NagB/RpiA_transferase-like"/>
</dbReference>